<dbReference type="InterPro" id="IPR027806">
    <property type="entry name" value="HARBI1_dom"/>
</dbReference>
<keyword evidence="7" id="KW-0539">Nucleus</keyword>
<dbReference type="Proteomes" id="UP000515129">
    <property type="component" value="Chromosome 28"/>
</dbReference>
<keyword evidence="9" id="KW-1185">Reference proteome</keyword>
<dbReference type="InterPro" id="IPR045249">
    <property type="entry name" value="HARBI1-like"/>
</dbReference>
<dbReference type="GO" id="GO:0016787">
    <property type="term" value="F:hydrolase activity"/>
    <property type="evidence" value="ECO:0007669"/>
    <property type="project" value="UniProtKB-KW"/>
</dbReference>
<evidence type="ECO:0000313" key="10">
    <source>
        <dbReference type="RefSeq" id="XP_026064675.1"/>
    </source>
</evidence>
<dbReference type="Pfam" id="PF13359">
    <property type="entry name" value="DDE_Tnp_4"/>
    <property type="match status" value="1"/>
</dbReference>
<comment type="similarity">
    <text evidence="3">Belongs to the HARBI1 family.</text>
</comment>
<name>A0A6P6JYM2_CARAU</name>
<evidence type="ECO:0000256" key="3">
    <source>
        <dbReference type="ARBA" id="ARBA00006958"/>
    </source>
</evidence>
<evidence type="ECO:0000256" key="5">
    <source>
        <dbReference type="ARBA" id="ARBA00022723"/>
    </source>
</evidence>
<dbReference type="AlphaFoldDB" id="A0A6P6JYM2"/>
<evidence type="ECO:0000256" key="1">
    <source>
        <dbReference type="ARBA" id="ARBA00001968"/>
    </source>
</evidence>
<proteinExistence type="inferred from homology"/>
<evidence type="ECO:0000259" key="8">
    <source>
        <dbReference type="Pfam" id="PF13359"/>
    </source>
</evidence>
<keyword evidence="5" id="KW-0479">Metal-binding</keyword>
<comment type="subcellular location">
    <subcellularLocation>
        <location evidence="2">Nucleus</location>
    </subcellularLocation>
</comment>
<keyword evidence="4" id="KW-0540">Nuclease</keyword>
<reference evidence="10" key="1">
    <citation type="submission" date="2025-08" db="UniProtKB">
        <authorList>
            <consortium name="RefSeq"/>
        </authorList>
    </citation>
    <scope>IDENTIFICATION</scope>
    <source>
        <strain evidence="10">Wakin</strain>
        <tissue evidence="10">Muscle</tissue>
    </source>
</reference>
<evidence type="ECO:0000256" key="4">
    <source>
        <dbReference type="ARBA" id="ARBA00022722"/>
    </source>
</evidence>
<accession>A0A6P6JYM2</accession>
<gene>
    <name evidence="10" type="primary">LOC113047500</name>
</gene>
<organism evidence="9 10">
    <name type="scientific">Carassius auratus</name>
    <name type="common">Goldfish</name>
    <dbReference type="NCBI Taxonomy" id="7957"/>
    <lineage>
        <taxon>Eukaryota</taxon>
        <taxon>Metazoa</taxon>
        <taxon>Chordata</taxon>
        <taxon>Craniata</taxon>
        <taxon>Vertebrata</taxon>
        <taxon>Euteleostomi</taxon>
        <taxon>Actinopterygii</taxon>
        <taxon>Neopterygii</taxon>
        <taxon>Teleostei</taxon>
        <taxon>Ostariophysi</taxon>
        <taxon>Cypriniformes</taxon>
        <taxon>Cyprinidae</taxon>
        <taxon>Cyprininae</taxon>
        <taxon>Carassius</taxon>
    </lineage>
</organism>
<keyword evidence="6" id="KW-0378">Hydrolase</keyword>
<dbReference type="KEGG" id="caua:113047500"/>
<sequence length="241" mass="26609">MPLPTVHRVVHKMMDEVVAVLPQFVHFPRTQEELQVVGDGFACLANHHAFGKAAGAVDGCHIRIKFPGDPDGHNYNNRKLFPSVVLQAACDHHGRFIDIFVGYPGSVHDARILKNSPIFTRGTYPPTGYFLLADGGYPCLQEALALITPYKRPVRGMAEQRFNHSKVHHHSKGRTIIERGAYICVGVGDVLEEVVEEEDNQPTGELDGGESRSGAAWRAALTNEVSALHQAPLDHDYFCQP</sequence>
<dbReference type="PANTHER" id="PTHR22930:SF206">
    <property type="entry name" value="NUCLEASE HARBI1"/>
    <property type="match status" value="1"/>
</dbReference>
<dbReference type="GO" id="GO:0005634">
    <property type="term" value="C:nucleus"/>
    <property type="evidence" value="ECO:0007669"/>
    <property type="project" value="UniProtKB-SubCell"/>
</dbReference>
<dbReference type="GeneID" id="113047500"/>
<evidence type="ECO:0000256" key="6">
    <source>
        <dbReference type="ARBA" id="ARBA00022801"/>
    </source>
</evidence>
<protein>
    <submittedName>
        <fullName evidence="10">Protein ALP1-like</fullName>
    </submittedName>
</protein>
<feature type="domain" description="DDE Tnp4" evidence="8">
    <location>
        <begin position="57"/>
        <end position="179"/>
    </location>
</feature>
<evidence type="ECO:0000313" key="9">
    <source>
        <dbReference type="Proteomes" id="UP000515129"/>
    </source>
</evidence>
<dbReference type="OrthoDB" id="8962680at2759"/>
<evidence type="ECO:0000256" key="2">
    <source>
        <dbReference type="ARBA" id="ARBA00004123"/>
    </source>
</evidence>
<dbReference type="PANTHER" id="PTHR22930">
    <property type="match status" value="1"/>
</dbReference>
<dbReference type="RefSeq" id="XP_026064675.1">
    <property type="nucleotide sequence ID" value="XM_026208890.1"/>
</dbReference>
<dbReference type="GO" id="GO:0046872">
    <property type="term" value="F:metal ion binding"/>
    <property type="evidence" value="ECO:0007669"/>
    <property type="project" value="UniProtKB-KW"/>
</dbReference>
<dbReference type="GO" id="GO:0004518">
    <property type="term" value="F:nuclease activity"/>
    <property type="evidence" value="ECO:0007669"/>
    <property type="project" value="UniProtKB-KW"/>
</dbReference>
<comment type="cofactor">
    <cofactor evidence="1">
        <name>a divalent metal cation</name>
        <dbReference type="ChEBI" id="CHEBI:60240"/>
    </cofactor>
</comment>
<evidence type="ECO:0000256" key="7">
    <source>
        <dbReference type="ARBA" id="ARBA00023242"/>
    </source>
</evidence>